<feature type="non-terminal residue" evidence="4">
    <location>
        <position position="1"/>
    </location>
</feature>
<dbReference type="Gene3D" id="3.40.50.2000">
    <property type="entry name" value="Glycogen Phosphorylase B"/>
    <property type="match status" value="1"/>
</dbReference>
<dbReference type="InterPro" id="IPR055050">
    <property type="entry name" value="WsaF_C"/>
</dbReference>
<evidence type="ECO:0000259" key="3">
    <source>
        <dbReference type="Pfam" id="PF22772"/>
    </source>
</evidence>
<dbReference type="InterPro" id="IPR048510">
    <property type="entry name" value="WsaF_N"/>
</dbReference>
<reference evidence="4 5" key="1">
    <citation type="submission" date="2017-02" db="EMBL/GenBank/DDBJ databases">
        <title>Paraburkholderia sophoroidis sp. nov. and Paraburkholderia steynii sp. nov. rhizobial symbionts of the fynbos legume Hypocalyptus sophoroides.</title>
        <authorList>
            <person name="Steenkamp E.T."/>
            <person name="Beukes C.W."/>
            <person name="Van Zyl E."/>
            <person name="Avontuur J."/>
            <person name="Chan W.Y."/>
            <person name="Hassen A."/>
            <person name="Palmer M."/>
            <person name="Mthombeni L."/>
            <person name="Phalane F."/>
            <person name="Sereme K."/>
            <person name="Venter S.N."/>
        </authorList>
    </citation>
    <scope>NUCLEOTIDE SEQUENCE [LARGE SCALE GENOMIC DNA]</scope>
    <source>
        <strain evidence="4 5">HC1.1ba</strain>
    </source>
</reference>
<protein>
    <submittedName>
        <fullName evidence="4">Uncharacterized protein</fullName>
    </submittedName>
</protein>
<evidence type="ECO:0000313" key="4">
    <source>
        <dbReference type="EMBL" id="TCG02854.1"/>
    </source>
</evidence>
<evidence type="ECO:0000256" key="1">
    <source>
        <dbReference type="SAM" id="MobiDB-lite"/>
    </source>
</evidence>
<organism evidence="4 5">
    <name type="scientific">Paraburkholderia steynii</name>
    <dbReference type="NCBI Taxonomy" id="1245441"/>
    <lineage>
        <taxon>Bacteria</taxon>
        <taxon>Pseudomonadati</taxon>
        <taxon>Pseudomonadota</taxon>
        <taxon>Betaproteobacteria</taxon>
        <taxon>Burkholderiales</taxon>
        <taxon>Burkholderiaceae</taxon>
        <taxon>Paraburkholderia</taxon>
    </lineage>
</organism>
<dbReference type="Pfam" id="PF22772">
    <property type="entry name" value="WsaF_C"/>
    <property type="match status" value="1"/>
</dbReference>
<feature type="domain" description="WsaF C-terminal" evidence="3">
    <location>
        <begin position="232"/>
        <end position="314"/>
    </location>
</feature>
<dbReference type="EMBL" id="MWML01000687">
    <property type="protein sequence ID" value="TCG02854.1"/>
    <property type="molecule type" value="Genomic_DNA"/>
</dbReference>
<comment type="caution">
    <text evidence="4">The sequence shown here is derived from an EMBL/GenBank/DDBJ whole genome shotgun (WGS) entry which is preliminary data.</text>
</comment>
<dbReference type="Proteomes" id="UP000294200">
    <property type="component" value="Unassembled WGS sequence"/>
</dbReference>
<feature type="domain" description="WsaF N-terminal" evidence="2">
    <location>
        <begin position="5"/>
        <end position="134"/>
    </location>
</feature>
<dbReference type="GO" id="GO:0030247">
    <property type="term" value="F:polysaccharide binding"/>
    <property type="evidence" value="ECO:0007669"/>
    <property type="project" value="InterPro"/>
</dbReference>
<name>A0A4R0WZ69_9BURK</name>
<evidence type="ECO:0000313" key="5">
    <source>
        <dbReference type="Proteomes" id="UP000294200"/>
    </source>
</evidence>
<gene>
    <name evidence="4" type="ORF">BZM27_52780</name>
</gene>
<accession>A0A4R0WZ69</accession>
<dbReference type="Gene3D" id="3.40.50.11090">
    <property type="match status" value="1"/>
</dbReference>
<evidence type="ECO:0000259" key="2">
    <source>
        <dbReference type="Pfam" id="PF21374"/>
    </source>
</evidence>
<proteinExistence type="predicted"/>
<feature type="region of interest" description="Disordered" evidence="1">
    <location>
        <begin position="320"/>
        <end position="356"/>
    </location>
</feature>
<keyword evidence="5" id="KW-1185">Reference proteome</keyword>
<dbReference type="AlphaFoldDB" id="A0A4R0WZ69"/>
<dbReference type="Pfam" id="PF21374">
    <property type="entry name" value="WsaF_N"/>
    <property type="match status" value="1"/>
</dbReference>
<sequence>HATGGPNTAYVLGMLLANHGIPVSFISTDLPPDEELDAIKLHVQRLTGLEPDALEVEFLDGSNRSKSLALGYNDVLMATAWWTAHAAQSATSMLRCKRIYYLVQDYETLFYGASENFADADASYSFDHVPIINTSLLRDHLASHAVGRYASTDFSRQAIEFEPAIDQSYFHPEERDAQHLAACSSTQGPLLQGGISLDSVLLFCARPSKRGFSGTAVGNLLEWENRSIQSPLAAGYMLEPAKWLGFEGLATDARNDILLSSMLSPHPSYPPLEMAACGGLAVTTAFGSKTAARLAALSPNLIGAEPEIGDMLLALARAARAQRHAPPEHTAPTESSAELDRKPRACGGDNSHAVAT</sequence>